<protein>
    <submittedName>
        <fullName evidence="2">Uncharacterized protein</fullName>
    </submittedName>
</protein>
<feature type="transmembrane region" description="Helical" evidence="1">
    <location>
        <begin position="5"/>
        <end position="24"/>
    </location>
</feature>
<organism evidence="2 3">
    <name type="scientific">Rotaria socialis</name>
    <dbReference type="NCBI Taxonomy" id="392032"/>
    <lineage>
        <taxon>Eukaryota</taxon>
        <taxon>Metazoa</taxon>
        <taxon>Spiralia</taxon>
        <taxon>Gnathifera</taxon>
        <taxon>Rotifera</taxon>
        <taxon>Eurotatoria</taxon>
        <taxon>Bdelloidea</taxon>
        <taxon>Philodinida</taxon>
        <taxon>Philodinidae</taxon>
        <taxon>Rotaria</taxon>
    </lineage>
</organism>
<dbReference type="Proteomes" id="UP000663865">
    <property type="component" value="Unassembled WGS sequence"/>
</dbReference>
<name>A0A818S7B8_9BILA</name>
<evidence type="ECO:0000313" key="3">
    <source>
        <dbReference type="Proteomes" id="UP000663865"/>
    </source>
</evidence>
<evidence type="ECO:0000256" key="1">
    <source>
        <dbReference type="SAM" id="Phobius"/>
    </source>
</evidence>
<proteinExistence type="predicted"/>
<keyword evidence="1" id="KW-1133">Transmembrane helix</keyword>
<keyword evidence="1" id="KW-0812">Transmembrane</keyword>
<sequence length="393" mass="45675">MRRWYFTLMIVISILWIFVLSIIVTNSTVKSVSRIQNPIVTKPWTLLSRNNARLDRLFKKYHSLLNIEAFKINHLSNKTIIYSCQSFCGGWGDRLRGIMSAYVLALLANRRFMIDMNYPCEISKVVQPNYINWTHIKYDKSKNRSQLNINTMRSWQTAYRGQISDIIKSKNFVEVWSEYDDISISTNGDYVTPALRNNYMKNRTRQLLGSMPLSHATMQTLFDLLFELLFKPSALVRNRVDSILANVYHRHLLCLHIRVGKNPTNPFDHAFTARVNTTQAMIDFTDDYILNKSLPVIFVTSDSGQAVSDVLQHYPNSSMTIVGPILHIDRFDRRSSTLCDGFIKAIADFYLLGECQTSILSNSGFSSWANRRREHPYQDFYSYNEKLRAIRKN</sequence>
<dbReference type="Gene3D" id="3.40.50.11350">
    <property type="match status" value="1"/>
</dbReference>
<accession>A0A818S7B8</accession>
<comment type="caution">
    <text evidence="2">The sequence shown here is derived from an EMBL/GenBank/DDBJ whole genome shotgun (WGS) entry which is preliminary data.</text>
</comment>
<gene>
    <name evidence="2" type="ORF">KIK155_LOCUS24308</name>
</gene>
<reference evidence="2" key="1">
    <citation type="submission" date="2021-02" db="EMBL/GenBank/DDBJ databases">
        <authorList>
            <person name="Nowell W R."/>
        </authorList>
    </citation>
    <scope>NUCLEOTIDE SEQUENCE</scope>
</reference>
<keyword evidence="1" id="KW-0472">Membrane</keyword>
<dbReference type="AlphaFoldDB" id="A0A818S7B8"/>
<evidence type="ECO:0000313" key="2">
    <source>
        <dbReference type="EMBL" id="CAF3665400.1"/>
    </source>
</evidence>
<dbReference type="EMBL" id="CAJNYV010004315">
    <property type="protein sequence ID" value="CAF3665400.1"/>
    <property type="molecule type" value="Genomic_DNA"/>
</dbReference>